<keyword evidence="1" id="KW-1133">Transmembrane helix</keyword>
<comment type="caution">
    <text evidence="2">The sequence shown here is derived from an EMBL/GenBank/DDBJ whole genome shotgun (WGS) entry which is preliminary data.</text>
</comment>
<dbReference type="AlphaFoldDB" id="A0A9X5E8L0"/>
<keyword evidence="1" id="KW-0472">Membrane</keyword>
<keyword evidence="1" id="KW-0812">Transmembrane</keyword>
<evidence type="ECO:0000313" key="3">
    <source>
        <dbReference type="Proteomes" id="UP000031532"/>
    </source>
</evidence>
<evidence type="ECO:0000256" key="1">
    <source>
        <dbReference type="SAM" id="Phobius"/>
    </source>
</evidence>
<accession>A0A9X5E8L0</accession>
<dbReference type="RefSeq" id="WP_132867481.1">
    <property type="nucleotide sequence ID" value="NZ_JTJC03000008.1"/>
</dbReference>
<protein>
    <submittedName>
        <fullName evidence="2">Uncharacterized protein</fullName>
    </submittedName>
</protein>
<gene>
    <name evidence="2" type="ORF">QH73_0022485</name>
</gene>
<feature type="transmembrane region" description="Helical" evidence="1">
    <location>
        <begin position="54"/>
        <end position="73"/>
    </location>
</feature>
<dbReference type="OrthoDB" id="487716at2"/>
<name>A0A9X5E8L0_9CYAN</name>
<sequence length="138" mass="15699">MNASDSIEHMASQKNLHRETTNLKSLERTNLITEKPEGGQLTREKIDVVNPAEYTGIVLPIYLAIAAGVLIIFQISRKREQSLASDFLSRLHQLPCMNCHFYCMNPHLKCAVNPSVVLTRRAIDCPDYRPRNDTTSFR</sequence>
<dbReference type="EMBL" id="JTJC03000008">
    <property type="protein sequence ID" value="NHC37370.1"/>
    <property type="molecule type" value="Genomic_DNA"/>
</dbReference>
<keyword evidence="3" id="KW-1185">Reference proteome</keyword>
<evidence type="ECO:0000313" key="2">
    <source>
        <dbReference type="EMBL" id="NHC37370.1"/>
    </source>
</evidence>
<dbReference type="Proteomes" id="UP000031532">
    <property type="component" value="Unassembled WGS sequence"/>
</dbReference>
<proteinExistence type="predicted"/>
<organism evidence="2 3">
    <name type="scientific">Scytonema millei VB511283</name>
    <dbReference type="NCBI Taxonomy" id="1245923"/>
    <lineage>
        <taxon>Bacteria</taxon>
        <taxon>Bacillati</taxon>
        <taxon>Cyanobacteriota</taxon>
        <taxon>Cyanophyceae</taxon>
        <taxon>Nostocales</taxon>
        <taxon>Scytonemataceae</taxon>
        <taxon>Scytonema</taxon>
    </lineage>
</organism>
<reference evidence="2 3" key="1">
    <citation type="journal article" date="2015" name="Genome Announc.">
        <title>Draft Genome Sequence of the Terrestrial Cyanobacterium Scytonema millei VB511283, Isolated from Eastern India.</title>
        <authorList>
            <person name="Sen D."/>
            <person name="Chandrababunaidu M.M."/>
            <person name="Singh D."/>
            <person name="Sanghi N."/>
            <person name="Ghorai A."/>
            <person name="Mishra G.P."/>
            <person name="Madduluri M."/>
            <person name="Adhikary S.P."/>
            <person name="Tripathy S."/>
        </authorList>
    </citation>
    <scope>NUCLEOTIDE SEQUENCE [LARGE SCALE GENOMIC DNA]</scope>
    <source>
        <strain evidence="2 3">VB511283</strain>
    </source>
</reference>